<sequence length="478" mass="51932">MLAPSPVLAQSAQGDVSLTIYNADLALVQDTRELTLPVGTARQEFPDVSAAIRPETVTLSGSGAGVVEQNFDYDLLSPDKLLDKAVGQTVTVVRTNPATGAETREQAQVLANNGGTIVRIGDRIEVLESYGARILFPGLPPNLRARPTLSVTLQSSRAGPRPVTLSYLSGGMGWKADYVALFDEAQGRMDLQGWITLNNTTGTSFPNARVLLVAGQPVQGGNGYDNGMRRPMPRGGVRMTPGTESANRERLGDYYVYPIAARTTVANAQQKQVSFLDVNGAPANKGYTFRNGWLGASDEAQSVATVLNLSTSRAGGLGDALPAGTVRVYMRDARGQPQFIGENTIDHTPMGSSLSIRTGEAFDVKVQPTVEKRERITGDEWEKTSRYRITVNGKTDDVTVETKPTFWRTTMHYKVTNARPTPVKVEVVQVGLENWWQDTRVPSESVKGAQRTADERVWLVDVPANGETVLTVQFDTRY</sequence>
<dbReference type="EMBL" id="JAROCY010000015">
    <property type="protein sequence ID" value="MDF8334626.1"/>
    <property type="molecule type" value="Genomic_DNA"/>
</dbReference>
<feature type="compositionally biased region" description="Low complexity" evidence="1">
    <location>
        <begin position="229"/>
        <end position="242"/>
    </location>
</feature>
<feature type="region of interest" description="Disordered" evidence="1">
    <location>
        <begin position="222"/>
        <end position="245"/>
    </location>
</feature>
<dbReference type="Proteomes" id="UP001222770">
    <property type="component" value="Unassembled WGS sequence"/>
</dbReference>
<keyword evidence="3" id="KW-1185">Reference proteome</keyword>
<name>A0ABT6CL28_9SPHN</name>
<organism evidence="2 3">
    <name type="scientific">Novosphingobium cyanobacteriorum</name>
    <dbReference type="NCBI Taxonomy" id="3024215"/>
    <lineage>
        <taxon>Bacteria</taxon>
        <taxon>Pseudomonadati</taxon>
        <taxon>Pseudomonadota</taxon>
        <taxon>Alphaproteobacteria</taxon>
        <taxon>Sphingomonadales</taxon>
        <taxon>Sphingomonadaceae</taxon>
        <taxon>Novosphingobium</taxon>
    </lineage>
</organism>
<gene>
    <name evidence="2" type="ORF">POM99_15565</name>
</gene>
<evidence type="ECO:0000256" key="1">
    <source>
        <dbReference type="SAM" id="MobiDB-lite"/>
    </source>
</evidence>
<dbReference type="PANTHER" id="PTHR38075:SF1">
    <property type="entry name" value="DUF4139 DOMAIN-CONTAINING PROTEIN"/>
    <property type="match status" value="1"/>
</dbReference>
<accession>A0ABT6CL28</accession>
<comment type="caution">
    <text evidence="2">The sequence shown here is derived from an EMBL/GenBank/DDBJ whole genome shotgun (WGS) entry which is preliminary data.</text>
</comment>
<reference evidence="2 3" key="1">
    <citation type="submission" date="2023-03" db="EMBL/GenBank/DDBJ databases">
        <title>Novosphingobium cyanobacteriorum sp. nov., isolated from a eutrophic reservoir during the Microcystis bloom period.</title>
        <authorList>
            <person name="Kang M."/>
            <person name="Le V."/>
            <person name="Ko S.-R."/>
            <person name="Lee S.-A."/>
            <person name="Ahn C.-Y."/>
        </authorList>
    </citation>
    <scope>NUCLEOTIDE SEQUENCE [LARGE SCALE GENOMIC DNA]</scope>
    <source>
        <strain evidence="2 3">HBC54</strain>
    </source>
</reference>
<proteinExistence type="predicted"/>
<evidence type="ECO:0000313" key="2">
    <source>
        <dbReference type="EMBL" id="MDF8334626.1"/>
    </source>
</evidence>
<evidence type="ECO:0000313" key="3">
    <source>
        <dbReference type="Proteomes" id="UP001222770"/>
    </source>
</evidence>
<dbReference type="PANTHER" id="PTHR38075">
    <property type="entry name" value="DUF4139 DOMAIN-CONTAINING PROTEIN"/>
    <property type="match status" value="1"/>
</dbReference>
<protein>
    <submittedName>
        <fullName evidence="2">DUF4139 domain-containing protein</fullName>
    </submittedName>
</protein>